<name>A0A2K1E155_9FLAO</name>
<accession>A0A2K1E155</accession>
<reference evidence="3 4" key="1">
    <citation type="submission" date="2018-01" db="EMBL/GenBank/DDBJ databases">
        <title>The draft genome of Hanstruepera neustonica JCM19743.</title>
        <authorList>
            <person name="He R.-H."/>
            <person name="Du Z.-J."/>
        </authorList>
    </citation>
    <scope>NUCLEOTIDE SEQUENCE [LARGE SCALE GENOMIC DNA]</scope>
    <source>
        <strain evidence="3 4">JCM19743</strain>
    </source>
</reference>
<comment type="caution">
    <text evidence="3">The sequence shown here is derived from an EMBL/GenBank/DDBJ whole genome shotgun (WGS) entry which is preliminary data.</text>
</comment>
<feature type="signal peptide" evidence="1">
    <location>
        <begin position="1"/>
        <end position="19"/>
    </location>
</feature>
<dbReference type="AlphaFoldDB" id="A0A2K1E155"/>
<keyword evidence="1" id="KW-0732">Signal</keyword>
<organism evidence="3 4">
    <name type="scientific">Hanstruepera neustonica</name>
    <dbReference type="NCBI Taxonomy" id="1445657"/>
    <lineage>
        <taxon>Bacteria</taxon>
        <taxon>Pseudomonadati</taxon>
        <taxon>Bacteroidota</taxon>
        <taxon>Flavobacteriia</taxon>
        <taxon>Flavobacteriales</taxon>
        <taxon>Flavobacteriaceae</taxon>
        <taxon>Hanstruepera</taxon>
    </lineage>
</organism>
<dbReference type="OrthoDB" id="1261237at2"/>
<feature type="chain" id="PRO_5014383283" description="DUF6705 domain-containing protein" evidence="1">
    <location>
        <begin position="20"/>
        <end position="203"/>
    </location>
</feature>
<dbReference type="Proteomes" id="UP000236641">
    <property type="component" value="Unassembled WGS sequence"/>
</dbReference>
<dbReference type="Pfam" id="PF20448">
    <property type="entry name" value="DUF6705"/>
    <property type="match status" value="1"/>
</dbReference>
<keyword evidence="4" id="KW-1185">Reference proteome</keyword>
<dbReference type="EMBL" id="POWF01000002">
    <property type="protein sequence ID" value="PNQ74009.1"/>
    <property type="molecule type" value="Genomic_DNA"/>
</dbReference>
<evidence type="ECO:0000259" key="2">
    <source>
        <dbReference type="Pfam" id="PF20448"/>
    </source>
</evidence>
<dbReference type="RefSeq" id="WP_103051704.1">
    <property type="nucleotide sequence ID" value="NZ_POWF01000002.1"/>
</dbReference>
<feature type="domain" description="DUF6705" evidence="2">
    <location>
        <begin position="1"/>
        <end position="203"/>
    </location>
</feature>
<dbReference type="InterPro" id="IPR046551">
    <property type="entry name" value="DUF6705"/>
</dbReference>
<evidence type="ECO:0000313" key="4">
    <source>
        <dbReference type="Proteomes" id="UP000236641"/>
    </source>
</evidence>
<evidence type="ECO:0000313" key="3">
    <source>
        <dbReference type="EMBL" id="PNQ74009.1"/>
    </source>
</evidence>
<gene>
    <name evidence="3" type="ORF">C1T31_06715</name>
</gene>
<protein>
    <recommendedName>
        <fullName evidence="2">DUF6705 domain-containing protein</fullName>
    </recommendedName>
</protein>
<proteinExistence type="predicted"/>
<sequence>MKQTLLIIIITLSVLFCKAQSPIIDIADKETELVDGAYIKDVHNELDKFVGTWVYRHGNTSLTITFQKKVQVQSRYFRDLLIGEYQYIEDGVEKINTLSILQNQANLESPYEHNLVGSSILLKYEFPGCPECDPSEKRVKIEFTDPSPNMKHLNGIMFMGLRYINDNPEKLQISFGKIGTIIIEDGAPLEPNVPFGNYLLVKQ</sequence>
<evidence type="ECO:0000256" key="1">
    <source>
        <dbReference type="SAM" id="SignalP"/>
    </source>
</evidence>